<comment type="caution">
    <text evidence="2">The sequence shown here is derived from an EMBL/GenBank/DDBJ whole genome shotgun (WGS) entry which is preliminary data.</text>
</comment>
<dbReference type="PANTHER" id="PTHR30536:SF5">
    <property type="entry name" value="ALTRONATE DEHYDRATASE"/>
    <property type="match status" value="1"/>
</dbReference>
<dbReference type="RefSeq" id="WP_272182023.1">
    <property type="nucleotide sequence ID" value="NZ_JAQOMS010000002.1"/>
</dbReference>
<evidence type="ECO:0000313" key="2">
    <source>
        <dbReference type="EMBL" id="MDC2890970.1"/>
    </source>
</evidence>
<dbReference type="InterPro" id="IPR048332">
    <property type="entry name" value="GD_AH_C"/>
</dbReference>
<dbReference type="PANTHER" id="PTHR30536">
    <property type="entry name" value="ALTRONATE/GALACTARATE DEHYDRATASE"/>
    <property type="match status" value="1"/>
</dbReference>
<evidence type="ECO:0000259" key="1">
    <source>
        <dbReference type="Pfam" id="PF20629"/>
    </source>
</evidence>
<dbReference type="GO" id="GO:0016787">
    <property type="term" value="F:hydrolase activity"/>
    <property type="evidence" value="ECO:0007669"/>
    <property type="project" value="UniProtKB-KW"/>
</dbReference>
<proteinExistence type="predicted"/>
<organism evidence="2 3">
    <name type="scientific">Psychrosphaera algicola</name>
    <dbReference type="NCBI Taxonomy" id="3023714"/>
    <lineage>
        <taxon>Bacteria</taxon>
        <taxon>Pseudomonadati</taxon>
        <taxon>Pseudomonadota</taxon>
        <taxon>Gammaproteobacteria</taxon>
        <taxon>Alteromonadales</taxon>
        <taxon>Pseudoalteromonadaceae</taxon>
        <taxon>Psychrosphaera</taxon>
    </lineage>
</organism>
<protein>
    <submittedName>
        <fullName evidence="2">UxaA family hydrolase</fullName>
    </submittedName>
</protein>
<feature type="domain" description="D-galactarate/Altronate dehydratase C-terminal" evidence="1">
    <location>
        <begin position="2"/>
        <end position="102"/>
    </location>
</feature>
<dbReference type="InterPro" id="IPR052172">
    <property type="entry name" value="UxaA_altronate/galactarate_dh"/>
</dbReference>
<dbReference type="EMBL" id="JAQOMS010000002">
    <property type="protein sequence ID" value="MDC2890970.1"/>
    <property type="molecule type" value="Genomic_DNA"/>
</dbReference>
<dbReference type="Pfam" id="PF20629">
    <property type="entry name" value="GD_AH_C"/>
    <property type="match status" value="1"/>
</dbReference>
<accession>A0ABT5FIE0</accession>
<sequence>MSNDAIATSALAASGCHMVLFTTGRGTPYGGWVPTLKIATNSEMATKKRHWIDFDAGRLVTDTSMEDLLAEFIDLLVRACNGEQVKNELNEIREVAIWKKGVTL</sequence>
<dbReference type="Proteomes" id="UP001528411">
    <property type="component" value="Unassembled WGS sequence"/>
</dbReference>
<keyword evidence="3" id="KW-1185">Reference proteome</keyword>
<name>A0ABT5FIE0_9GAMM</name>
<evidence type="ECO:0000313" key="3">
    <source>
        <dbReference type="Proteomes" id="UP001528411"/>
    </source>
</evidence>
<keyword evidence="2" id="KW-0378">Hydrolase</keyword>
<reference evidence="2 3" key="1">
    <citation type="submission" date="2023-01" db="EMBL/GenBank/DDBJ databases">
        <title>Psychrosphaera sp. nov., isolated from marine algae.</title>
        <authorList>
            <person name="Bayburt H."/>
            <person name="Choi B.J."/>
            <person name="Kim J.M."/>
            <person name="Choi D.G."/>
            <person name="Jeon C.O."/>
        </authorList>
    </citation>
    <scope>NUCLEOTIDE SEQUENCE [LARGE SCALE GENOMIC DNA]</scope>
    <source>
        <strain evidence="2 3">G1-22</strain>
    </source>
</reference>
<gene>
    <name evidence="2" type="ORF">PN838_22355</name>
</gene>